<organism evidence="1 2">
    <name type="scientific">Desulfofustis limnaeus</name>
    <dbReference type="NCBI Taxonomy" id="2740163"/>
    <lineage>
        <taxon>Bacteria</taxon>
        <taxon>Pseudomonadati</taxon>
        <taxon>Thermodesulfobacteriota</taxon>
        <taxon>Desulfobulbia</taxon>
        <taxon>Desulfobulbales</taxon>
        <taxon>Desulfocapsaceae</taxon>
        <taxon>Desulfofustis</taxon>
    </lineage>
</organism>
<reference evidence="1 2" key="1">
    <citation type="submission" date="2022-01" db="EMBL/GenBank/DDBJ databases">
        <title>Desulfofustis limnae sp. nov., a novel mesophilic sulfate-reducing bacterium isolated from marsh soil.</title>
        <authorList>
            <person name="Watanabe M."/>
            <person name="Takahashi A."/>
            <person name="Kojima H."/>
            <person name="Fukui M."/>
        </authorList>
    </citation>
    <scope>NUCLEOTIDE SEQUENCE [LARGE SCALE GENOMIC DNA]</scope>
    <source>
        <strain evidence="1 2">PPLL</strain>
    </source>
</reference>
<dbReference type="InterPro" id="IPR005358">
    <property type="entry name" value="Puta_zinc/iron-chelating_dom"/>
</dbReference>
<dbReference type="PANTHER" id="PTHR35866">
    <property type="entry name" value="PUTATIVE-RELATED"/>
    <property type="match status" value="1"/>
</dbReference>
<evidence type="ECO:0008006" key="3">
    <source>
        <dbReference type="Google" id="ProtNLM"/>
    </source>
</evidence>
<protein>
    <recommendedName>
        <fullName evidence="3">YkgJ family cysteine cluster protein</fullName>
    </recommendedName>
</protein>
<dbReference type="PANTHER" id="PTHR35866:SF1">
    <property type="entry name" value="YKGJ FAMILY CYSTEINE CLUSTER PROTEIN"/>
    <property type="match status" value="1"/>
</dbReference>
<evidence type="ECO:0000313" key="1">
    <source>
        <dbReference type="EMBL" id="BDD88944.1"/>
    </source>
</evidence>
<sequence>MTKHIDLDQSALSSIFHECQQCATCCKTYRKITLQPNEVDFIKKMGGHVGVDVTLTDIRTKGLVKASEEAMAKGKVFMIHPDDKGCLFLEKRDNKYYCKIYNYRPRSCRGFKCNLADGTFLDLFGQDSIHLLGQNRFGLPLK</sequence>
<accession>A0ABM7WD98</accession>
<evidence type="ECO:0000313" key="2">
    <source>
        <dbReference type="Proteomes" id="UP000830055"/>
    </source>
</evidence>
<name>A0ABM7WD98_9BACT</name>
<proteinExistence type="predicted"/>
<dbReference type="EMBL" id="AP025516">
    <property type="protein sequence ID" value="BDD88944.1"/>
    <property type="molecule type" value="Genomic_DNA"/>
</dbReference>
<dbReference type="Proteomes" id="UP000830055">
    <property type="component" value="Chromosome"/>
</dbReference>
<gene>
    <name evidence="1" type="ORF">DPPLL_33090</name>
</gene>
<dbReference type="RefSeq" id="WP_284152272.1">
    <property type="nucleotide sequence ID" value="NZ_AP025516.1"/>
</dbReference>
<keyword evidence="2" id="KW-1185">Reference proteome</keyword>
<dbReference type="Pfam" id="PF03692">
    <property type="entry name" value="CxxCxxCC"/>
    <property type="match status" value="1"/>
</dbReference>